<accession>A0A2I0AHX6</accession>
<name>A0A2I0AHX6_9ASPA</name>
<proteinExistence type="predicted"/>
<gene>
    <name evidence="1" type="ORF">AXF42_Ash003789</name>
</gene>
<evidence type="ECO:0000313" key="1">
    <source>
        <dbReference type="EMBL" id="PKA55152.1"/>
    </source>
</evidence>
<dbReference type="AlphaFoldDB" id="A0A2I0AHX6"/>
<reference evidence="1 2" key="1">
    <citation type="journal article" date="2017" name="Nature">
        <title>The Apostasia genome and the evolution of orchids.</title>
        <authorList>
            <person name="Zhang G.Q."/>
            <person name="Liu K.W."/>
            <person name="Li Z."/>
            <person name="Lohaus R."/>
            <person name="Hsiao Y.Y."/>
            <person name="Niu S.C."/>
            <person name="Wang J.Y."/>
            <person name="Lin Y.C."/>
            <person name="Xu Q."/>
            <person name="Chen L.J."/>
            <person name="Yoshida K."/>
            <person name="Fujiwara S."/>
            <person name="Wang Z.W."/>
            <person name="Zhang Y.Q."/>
            <person name="Mitsuda N."/>
            <person name="Wang M."/>
            <person name="Liu G.H."/>
            <person name="Pecoraro L."/>
            <person name="Huang H.X."/>
            <person name="Xiao X.J."/>
            <person name="Lin M."/>
            <person name="Wu X.Y."/>
            <person name="Wu W.L."/>
            <person name="Chen Y.Y."/>
            <person name="Chang S.B."/>
            <person name="Sakamoto S."/>
            <person name="Ohme-Takagi M."/>
            <person name="Yagi M."/>
            <person name="Zeng S.J."/>
            <person name="Shen C.Y."/>
            <person name="Yeh C.M."/>
            <person name="Luo Y.B."/>
            <person name="Tsai W.C."/>
            <person name="Van de Peer Y."/>
            <person name="Liu Z.J."/>
        </authorList>
    </citation>
    <scope>NUCLEOTIDE SEQUENCE [LARGE SCALE GENOMIC DNA]</scope>
    <source>
        <strain evidence="2">cv. Shenzhen</strain>
        <tissue evidence="1">Stem</tissue>
    </source>
</reference>
<dbReference type="EMBL" id="KZ451980">
    <property type="protein sequence ID" value="PKA55152.1"/>
    <property type="molecule type" value="Genomic_DNA"/>
</dbReference>
<evidence type="ECO:0000313" key="2">
    <source>
        <dbReference type="Proteomes" id="UP000236161"/>
    </source>
</evidence>
<sequence length="68" mass="7396">MDICATQNGEVQHLEMTTMPHMLLLPACGCLAENCYQVPPCKGALVDDEMVGNSGQSFPFLSVIILLR</sequence>
<keyword evidence="2" id="KW-1185">Reference proteome</keyword>
<dbReference type="Proteomes" id="UP000236161">
    <property type="component" value="Unassembled WGS sequence"/>
</dbReference>
<protein>
    <submittedName>
        <fullName evidence="1">Uncharacterized protein</fullName>
    </submittedName>
</protein>
<organism evidence="1 2">
    <name type="scientific">Apostasia shenzhenica</name>
    <dbReference type="NCBI Taxonomy" id="1088818"/>
    <lineage>
        <taxon>Eukaryota</taxon>
        <taxon>Viridiplantae</taxon>
        <taxon>Streptophyta</taxon>
        <taxon>Embryophyta</taxon>
        <taxon>Tracheophyta</taxon>
        <taxon>Spermatophyta</taxon>
        <taxon>Magnoliopsida</taxon>
        <taxon>Liliopsida</taxon>
        <taxon>Asparagales</taxon>
        <taxon>Orchidaceae</taxon>
        <taxon>Apostasioideae</taxon>
        <taxon>Apostasia</taxon>
    </lineage>
</organism>